<dbReference type="InterPro" id="IPR039331">
    <property type="entry name" value="PAPs-like"/>
</dbReference>
<dbReference type="PANTHER" id="PTHR22953">
    <property type="entry name" value="ACID PHOSPHATASE RELATED"/>
    <property type="match status" value="1"/>
</dbReference>
<accession>A0ABY6HSS0</accession>
<feature type="transmembrane region" description="Helical" evidence="2">
    <location>
        <begin position="38"/>
        <end position="63"/>
    </location>
</feature>
<dbReference type="EC" id="3.1.4.53" evidence="4"/>
<keyword evidence="2" id="KW-1133">Transmembrane helix</keyword>
<reference evidence="4" key="1">
    <citation type="submission" date="2022-09" db="EMBL/GenBank/DDBJ databases">
        <title>Actin cytoskeleton and complex cell architecture in an #Asgard archaeon.</title>
        <authorList>
            <person name="Ponce Toledo R.I."/>
            <person name="Schleper C."/>
            <person name="Rodrigues Oliveira T."/>
            <person name="Wollweber F."/>
            <person name="Xu J."/>
            <person name="Rittmann S."/>
            <person name="Klingl A."/>
            <person name="Pilhofer M."/>
        </authorList>
    </citation>
    <scope>NUCLEOTIDE SEQUENCE</scope>
    <source>
        <strain evidence="4">B-35</strain>
    </source>
</reference>
<name>A0ABY6HSS0_9ARCH</name>
<protein>
    <submittedName>
        <fullName evidence="4">3',5'-cyclic adenosine monophosphate phosphodiesterase CpdA</fullName>
        <ecNumber evidence="4">3.1.4.53</ecNumber>
    </submittedName>
</protein>
<feature type="domain" description="Calcineurin-like phosphoesterase" evidence="3">
    <location>
        <begin position="212"/>
        <end position="398"/>
    </location>
</feature>
<organism evidence="4 5">
    <name type="scientific">Candidatus Lokiarchaeum ossiferum</name>
    <dbReference type="NCBI Taxonomy" id="2951803"/>
    <lineage>
        <taxon>Archaea</taxon>
        <taxon>Promethearchaeati</taxon>
        <taxon>Promethearchaeota</taxon>
        <taxon>Promethearchaeia</taxon>
        <taxon>Promethearchaeales</taxon>
        <taxon>Promethearchaeaceae</taxon>
        <taxon>Candidatus Lokiarchaeum</taxon>
    </lineage>
</organism>
<evidence type="ECO:0000313" key="4">
    <source>
        <dbReference type="EMBL" id="UYP46562.1"/>
    </source>
</evidence>
<gene>
    <name evidence="4" type="ORF">NEF87_002847</name>
</gene>
<sequence length="515" mass="59460">MIGWAIYFLSASMILVTMLFYYLYRYRNYIGISISKKMAFGALFPFVFLHSLWYLIESIYILLNSTSLAPIWLVTLSSSIVLGFVFALKVVLNSTYRIKSNISEKYRNNPFFGPYIAYGNDPSNSMIISWGISNYFREKHSSDIQEFLYGSSIEHLKGASSKIQTKKVVQTIKLQNLQENTRYYYKIPTKSEIFNFKTAPKYASAATASFDFIAISDSHANEADLQPLIEVIQKFAPNSKFILSSGDNISIANKVNNWRTFFGQMHSLFPNLPFHTCTGNHDAELRKYAPIWKEMLPYFYDNPEEGFYYSFNYLNCAFFFLDLYNAGKKHRIPKKEQIEWLESHLENLPSHIQHRILLLHNSIYSTGEFGCDPDLEEIFLPIIEKNHIQLVLSGHTHVFEAFHRTDINSPEGTLFIVNGGGGGKLDELVLGNRNYPSTPYKWDNRIHIAKKDPYLRGNIKNRFRNDKIVLNFQEIGKLTHEFLKISIRGNELKVQAIECDGNILYEKKVLGSIIN</sequence>
<keyword evidence="5" id="KW-1185">Reference proteome</keyword>
<keyword evidence="2" id="KW-0472">Membrane</keyword>
<dbReference type="Gene3D" id="3.60.21.10">
    <property type="match status" value="1"/>
</dbReference>
<feature type="transmembrane region" description="Helical" evidence="2">
    <location>
        <begin position="6"/>
        <end position="26"/>
    </location>
</feature>
<dbReference type="GO" id="GO:0004115">
    <property type="term" value="F:3',5'-cyclic-AMP phosphodiesterase activity"/>
    <property type="evidence" value="ECO:0007669"/>
    <property type="project" value="UniProtKB-EC"/>
</dbReference>
<dbReference type="Pfam" id="PF00149">
    <property type="entry name" value="Metallophos"/>
    <property type="match status" value="1"/>
</dbReference>
<dbReference type="SUPFAM" id="SSF56300">
    <property type="entry name" value="Metallo-dependent phosphatases"/>
    <property type="match status" value="1"/>
</dbReference>
<evidence type="ECO:0000259" key="3">
    <source>
        <dbReference type="Pfam" id="PF00149"/>
    </source>
</evidence>
<feature type="transmembrane region" description="Helical" evidence="2">
    <location>
        <begin position="69"/>
        <end position="92"/>
    </location>
</feature>
<evidence type="ECO:0000313" key="5">
    <source>
        <dbReference type="Proteomes" id="UP001208689"/>
    </source>
</evidence>
<dbReference type="PANTHER" id="PTHR22953:SF153">
    <property type="entry name" value="PURPLE ACID PHOSPHATASE"/>
    <property type="match status" value="1"/>
</dbReference>
<keyword evidence="4" id="KW-0378">Hydrolase</keyword>
<dbReference type="Gene3D" id="2.60.40.380">
    <property type="entry name" value="Purple acid phosphatase-like, N-terminal"/>
    <property type="match status" value="1"/>
</dbReference>
<dbReference type="Proteomes" id="UP001208689">
    <property type="component" value="Chromosome"/>
</dbReference>
<dbReference type="EMBL" id="CP104013">
    <property type="protein sequence ID" value="UYP46562.1"/>
    <property type="molecule type" value="Genomic_DNA"/>
</dbReference>
<dbReference type="SUPFAM" id="SSF49363">
    <property type="entry name" value="Purple acid phosphatase, N-terminal domain"/>
    <property type="match status" value="1"/>
</dbReference>
<dbReference type="InterPro" id="IPR029052">
    <property type="entry name" value="Metallo-depent_PP-like"/>
</dbReference>
<evidence type="ECO:0000256" key="2">
    <source>
        <dbReference type="SAM" id="Phobius"/>
    </source>
</evidence>
<evidence type="ECO:0000256" key="1">
    <source>
        <dbReference type="ARBA" id="ARBA00022729"/>
    </source>
</evidence>
<dbReference type="InterPro" id="IPR008963">
    <property type="entry name" value="Purple_acid_Pase-like_N"/>
</dbReference>
<keyword evidence="2" id="KW-0812">Transmembrane</keyword>
<keyword evidence="1" id="KW-0732">Signal</keyword>
<dbReference type="InterPro" id="IPR004843">
    <property type="entry name" value="Calcineurin-like_PHP"/>
</dbReference>
<proteinExistence type="predicted"/>